<protein>
    <recommendedName>
        <fullName evidence="6">HTH tetR-type domain-containing protein</fullName>
    </recommendedName>
</protein>
<evidence type="ECO:0000256" key="3">
    <source>
        <dbReference type="ARBA" id="ARBA00023163"/>
    </source>
</evidence>
<keyword evidence="1" id="KW-0805">Transcription regulation</keyword>
<dbReference type="InterPro" id="IPR001647">
    <property type="entry name" value="HTH_TetR"/>
</dbReference>
<keyword evidence="2 4" id="KW-0238">DNA-binding</keyword>
<dbReference type="Proteomes" id="UP001501570">
    <property type="component" value="Unassembled WGS sequence"/>
</dbReference>
<dbReference type="InterPro" id="IPR011075">
    <property type="entry name" value="TetR_C"/>
</dbReference>
<dbReference type="Gene3D" id="1.10.357.10">
    <property type="entry name" value="Tetracycline Repressor, domain 2"/>
    <property type="match status" value="1"/>
</dbReference>
<evidence type="ECO:0000256" key="2">
    <source>
        <dbReference type="ARBA" id="ARBA00023125"/>
    </source>
</evidence>
<evidence type="ECO:0000313" key="7">
    <source>
        <dbReference type="EMBL" id="GAA5192585.1"/>
    </source>
</evidence>
<keyword evidence="3" id="KW-0804">Transcription</keyword>
<dbReference type="RefSeq" id="WP_345633938.1">
    <property type="nucleotide sequence ID" value="NZ_BAABJQ010000017.1"/>
</dbReference>
<evidence type="ECO:0000313" key="8">
    <source>
        <dbReference type="Proteomes" id="UP001501570"/>
    </source>
</evidence>
<sequence>MSSTAAAAAQGPESAAGNPLTRKGQATRARIVLAAADLISERGVAGTSIEDVRRAAKVSGSQMAHYFHDKRSLVHAVISHQLDAVIDFHTQPQLGQLDSFEALRLWADLNIEETLARNVEGGCSFGALAGELVETDSRMRAELAAGYDQWAEVLRAGLAAMRRRGELRTDAKPDVLASVLLAAHQGGSLLSQTKRDIKPLRDALNAALDYVHSYAPEGVALPRPRRRPTGRSTATKDSPPSLRTAVESRTGRREQSTRRRVRTTQ</sequence>
<evidence type="ECO:0000256" key="1">
    <source>
        <dbReference type="ARBA" id="ARBA00023015"/>
    </source>
</evidence>
<dbReference type="PANTHER" id="PTHR47506:SF3">
    <property type="entry name" value="HTH-TYPE TRANSCRIPTIONAL REGULATOR LMRA"/>
    <property type="match status" value="1"/>
</dbReference>
<gene>
    <name evidence="7" type="ORF">GCM10023322_52550</name>
</gene>
<evidence type="ECO:0000259" key="6">
    <source>
        <dbReference type="PROSITE" id="PS50977"/>
    </source>
</evidence>
<dbReference type="Pfam" id="PF16925">
    <property type="entry name" value="TetR_C_13"/>
    <property type="match status" value="1"/>
</dbReference>
<comment type="caution">
    <text evidence="7">The sequence shown here is derived from an EMBL/GenBank/DDBJ whole genome shotgun (WGS) entry which is preliminary data.</text>
</comment>
<accession>A0ABP9SAF6</accession>
<feature type="region of interest" description="Disordered" evidence="5">
    <location>
        <begin position="1"/>
        <end position="22"/>
    </location>
</feature>
<feature type="region of interest" description="Disordered" evidence="5">
    <location>
        <begin position="219"/>
        <end position="265"/>
    </location>
</feature>
<keyword evidence="8" id="KW-1185">Reference proteome</keyword>
<dbReference type="SUPFAM" id="SSF48498">
    <property type="entry name" value="Tetracyclin repressor-like, C-terminal domain"/>
    <property type="match status" value="1"/>
</dbReference>
<feature type="compositionally biased region" description="Low complexity" evidence="5">
    <location>
        <begin position="1"/>
        <end position="16"/>
    </location>
</feature>
<dbReference type="InterPro" id="IPR036271">
    <property type="entry name" value="Tet_transcr_reg_TetR-rel_C_sf"/>
</dbReference>
<feature type="domain" description="HTH tetR-type" evidence="6">
    <location>
        <begin position="25"/>
        <end position="85"/>
    </location>
</feature>
<dbReference type="SUPFAM" id="SSF46689">
    <property type="entry name" value="Homeodomain-like"/>
    <property type="match status" value="1"/>
</dbReference>
<evidence type="ECO:0000256" key="4">
    <source>
        <dbReference type="PROSITE-ProRule" id="PRU00335"/>
    </source>
</evidence>
<dbReference type="PROSITE" id="PS50977">
    <property type="entry name" value="HTH_TETR_2"/>
    <property type="match status" value="1"/>
</dbReference>
<proteinExistence type="predicted"/>
<evidence type="ECO:0000256" key="5">
    <source>
        <dbReference type="SAM" id="MobiDB-lite"/>
    </source>
</evidence>
<dbReference type="EMBL" id="BAABJQ010000017">
    <property type="protein sequence ID" value="GAA5192585.1"/>
    <property type="molecule type" value="Genomic_DNA"/>
</dbReference>
<dbReference type="PANTHER" id="PTHR47506">
    <property type="entry name" value="TRANSCRIPTIONAL REGULATORY PROTEIN"/>
    <property type="match status" value="1"/>
</dbReference>
<feature type="DNA-binding region" description="H-T-H motif" evidence="4">
    <location>
        <begin position="48"/>
        <end position="67"/>
    </location>
</feature>
<dbReference type="InterPro" id="IPR009057">
    <property type="entry name" value="Homeodomain-like_sf"/>
</dbReference>
<dbReference type="Pfam" id="PF00440">
    <property type="entry name" value="TetR_N"/>
    <property type="match status" value="1"/>
</dbReference>
<name>A0ABP9SAF6_9ACTN</name>
<reference evidence="8" key="1">
    <citation type="journal article" date="2019" name="Int. J. Syst. Evol. Microbiol.">
        <title>The Global Catalogue of Microorganisms (GCM) 10K type strain sequencing project: providing services to taxonomists for standard genome sequencing and annotation.</title>
        <authorList>
            <consortium name="The Broad Institute Genomics Platform"/>
            <consortium name="The Broad Institute Genome Sequencing Center for Infectious Disease"/>
            <person name="Wu L."/>
            <person name="Ma J."/>
        </authorList>
    </citation>
    <scope>NUCLEOTIDE SEQUENCE [LARGE SCALE GENOMIC DNA]</scope>
    <source>
        <strain evidence="8">JCM 18304</strain>
    </source>
</reference>
<organism evidence="7 8">
    <name type="scientific">Rugosimonospora acidiphila</name>
    <dbReference type="NCBI Taxonomy" id="556531"/>
    <lineage>
        <taxon>Bacteria</taxon>
        <taxon>Bacillati</taxon>
        <taxon>Actinomycetota</taxon>
        <taxon>Actinomycetes</taxon>
        <taxon>Micromonosporales</taxon>
        <taxon>Micromonosporaceae</taxon>
        <taxon>Rugosimonospora</taxon>
    </lineage>
</organism>